<accession>A0AAN4YG92</accession>
<reference evidence="1" key="1">
    <citation type="submission" date="2023-04" db="EMBL/GenBank/DDBJ databases">
        <title>Aspergillus oryzae NBRC 4228.</title>
        <authorList>
            <person name="Ichikawa N."/>
            <person name="Sato H."/>
            <person name="Tonouchi N."/>
        </authorList>
    </citation>
    <scope>NUCLEOTIDE SEQUENCE</scope>
    <source>
        <strain evidence="1">NBRC 4228</strain>
    </source>
</reference>
<organism evidence="1 2">
    <name type="scientific">Aspergillus oryzae</name>
    <name type="common">Yellow koji mold</name>
    <dbReference type="NCBI Taxonomy" id="5062"/>
    <lineage>
        <taxon>Eukaryota</taxon>
        <taxon>Fungi</taxon>
        <taxon>Dikarya</taxon>
        <taxon>Ascomycota</taxon>
        <taxon>Pezizomycotina</taxon>
        <taxon>Eurotiomycetes</taxon>
        <taxon>Eurotiomycetidae</taxon>
        <taxon>Eurotiales</taxon>
        <taxon>Aspergillaceae</taxon>
        <taxon>Aspergillus</taxon>
        <taxon>Aspergillus subgen. Circumdati</taxon>
    </lineage>
</organism>
<dbReference type="EMBL" id="BSYA01000028">
    <property type="protein sequence ID" value="GMG26707.1"/>
    <property type="molecule type" value="Genomic_DNA"/>
</dbReference>
<name>A0AAN4YG92_ASPOZ</name>
<protein>
    <submittedName>
        <fullName evidence="1">Unnamed protein product</fullName>
    </submittedName>
</protein>
<evidence type="ECO:0000313" key="1">
    <source>
        <dbReference type="EMBL" id="GMG26707.1"/>
    </source>
</evidence>
<proteinExistence type="predicted"/>
<evidence type="ECO:0000313" key="2">
    <source>
        <dbReference type="Proteomes" id="UP001165205"/>
    </source>
</evidence>
<comment type="caution">
    <text evidence="1">The sequence shown here is derived from an EMBL/GenBank/DDBJ whole genome shotgun (WGS) entry which is preliminary data.</text>
</comment>
<dbReference type="Proteomes" id="UP001165205">
    <property type="component" value="Unassembled WGS sequence"/>
</dbReference>
<sequence length="99" mass="10884">MMGQGRIHGQDFSRLRFSCTDSIFSHPHSVAAAGEKPVYRSVQFILPAGRSCSQQELWSRACNDKGQPLSRSVELTGEMQREVTGGDDYRAYGAQSGAM</sequence>
<gene>
    <name evidence="1" type="ORF">Aory04_000346200</name>
</gene>
<dbReference type="AlphaFoldDB" id="A0AAN4YG92"/>